<keyword evidence="1" id="KW-1133">Transmembrane helix</keyword>
<evidence type="ECO:0000256" key="1">
    <source>
        <dbReference type="SAM" id="Phobius"/>
    </source>
</evidence>
<protein>
    <recommendedName>
        <fullName evidence="4">Transmembrane protein</fullName>
    </recommendedName>
</protein>
<evidence type="ECO:0000313" key="3">
    <source>
        <dbReference type="Proteomes" id="UP001314205"/>
    </source>
</evidence>
<accession>A0AAV1L0Z9</accession>
<name>A0AAV1L0Z9_9NEOP</name>
<feature type="transmembrane region" description="Helical" evidence="1">
    <location>
        <begin position="20"/>
        <end position="37"/>
    </location>
</feature>
<keyword evidence="3" id="KW-1185">Reference proteome</keyword>
<evidence type="ECO:0000313" key="2">
    <source>
        <dbReference type="EMBL" id="CAK1587677.1"/>
    </source>
</evidence>
<proteinExistence type="predicted"/>
<keyword evidence="1" id="KW-0812">Transmembrane</keyword>
<dbReference type="AlphaFoldDB" id="A0AAV1L0Z9"/>
<comment type="caution">
    <text evidence="2">The sequence shown here is derived from an EMBL/GenBank/DDBJ whole genome shotgun (WGS) entry which is preliminary data.</text>
</comment>
<dbReference type="Proteomes" id="UP001314205">
    <property type="component" value="Unassembled WGS sequence"/>
</dbReference>
<sequence length="90" mass="10418">MSCESNCHLQPWSNATEEEGIAVASAAFVLFSGYHLLNKIKKKKRRWWMTSFNKSRSRYNGSDMLSDLLKSRVRNLEISVESHQKITNIL</sequence>
<organism evidence="2 3">
    <name type="scientific">Parnassius mnemosyne</name>
    <name type="common">clouded apollo</name>
    <dbReference type="NCBI Taxonomy" id="213953"/>
    <lineage>
        <taxon>Eukaryota</taxon>
        <taxon>Metazoa</taxon>
        <taxon>Ecdysozoa</taxon>
        <taxon>Arthropoda</taxon>
        <taxon>Hexapoda</taxon>
        <taxon>Insecta</taxon>
        <taxon>Pterygota</taxon>
        <taxon>Neoptera</taxon>
        <taxon>Endopterygota</taxon>
        <taxon>Lepidoptera</taxon>
        <taxon>Glossata</taxon>
        <taxon>Ditrysia</taxon>
        <taxon>Papilionoidea</taxon>
        <taxon>Papilionidae</taxon>
        <taxon>Parnassiinae</taxon>
        <taxon>Parnassini</taxon>
        <taxon>Parnassius</taxon>
        <taxon>Driopa</taxon>
    </lineage>
</organism>
<keyword evidence="1" id="KW-0472">Membrane</keyword>
<reference evidence="2 3" key="1">
    <citation type="submission" date="2023-11" db="EMBL/GenBank/DDBJ databases">
        <authorList>
            <person name="Hedman E."/>
            <person name="Englund M."/>
            <person name="Stromberg M."/>
            <person name="Nyberg Akerstrom W."/>
            <person name="Nylinder S."/>
            <person name="Jareborg N."/>
            <person name="Kallberg Y."/>
            <person name="Kronander E."/>
        </authorList>
    </citation>
    <scope>NUCLEOTIDE SEQUENCE [LARGE SCALE GENOMIC DNA]</scope>
</reference>
<dbReference type="EMBL" id="CAVLGL010000082">
    <property type="protein sequence ID" value="CAK1587677.1"/>
    <property type="molecule type" value="Genomic_DNA"/>
</dbReference>
<evidence type="ECO:0008006" key="4">
    <source>
        <dbReference type="Google" id="ProtNLM"/>
    </source>
</evidence>
<gene>
    <name evidence="2" type="ORF">PARMNEM_LOCUS8428</name>
</gene>